<proteinExistence type="predicted"/>
<accession>A0A2A5T6N7</accession>
<protein>
    <submittedName>
        <fullName evidence="1">Uncharacterized protein</fullName>
    </submittedName>
</protein>
<reference evidence="2" key="1">
    <citation type="submission" date="2017-04" db="EMBL/GenBank/DDBJ databases">
        <title>Genome evolution of the luminous symbionts of deep sea anglerfish.</title>
        <authorList>
            <person name="Hendry T.A."/>
        </authorList>
    </citation>
    <scope>NUCLEOTIDE SEQUENCE [LARGE SCALE GENOMIC DNA]</scope>
</reference>
<evidence type="ECO:0000313" key="2">
    <source>
        <dbReference type="Proteomes" id="UP000219020"/>
    </source>
</evidence>
<dbReference type="Proteomes" id="UP000219020">
    <property type="component" value="Unassembled WGS sequence"/>
</dbReference>
<dbReference type="AlphaFoldDB" id="A0A2A5T6N7"/>
<dbReference type="EMBL" id="NBYY01000009">
    <property type="protein sequence ID" value="PCS23817.1"/>
    <property type="molecule type" value="Genomic_DNA"/>
</dbReference>
<comment type="caution">
    <text evidence="1">The sequence shown here is derived from an EMBL/GenBank/DDBJ whole genome shotgun (WGS) entry which is preliminary data.</text>
</comment>
<evidence type="ECO:0000313" key="1">
    <source>
        <dbReference type="EMBL" id="PCS23817.1"/>
    </source>
</evidence>
<sequence length="52" mass="6204">MVLKQVVDAIREHSRIESMHYILDLSMQEDAFQIYCENAIENLIDRKTHDLK</sequence>
<name>A0A2A5T6N7_9GAMM</name>
<keyword evidence="2" id="KW-1185">Reference proteome</keyword>
<organism evidence="1 2">
    <name type="scientific">Candidatus Enterovibrio escicola</name>
    <dbReference type="NCBI Taxonomy" id="1927127"/>
    <lineage>
        <taxon>Bacteria</taxon>
        <taxon>Pseudomonadati</taxon>
        <taxon>Pseudomonadota</taxon>
        <taxon>Gammaproteobacteria</taxon>
        <taxon>Vibrionales</taxon>
        <taxon>Vibrionaceae</taxon>
        <taxon>Enterovibrio</taxon>
    </lineage>
</organism>
<gene>
    <name evidence="1" type="ORF">BTN49_0786</name>
</gene>